<dbReference type="RefSeq" id="WP_212698223.1">
    <property type="nucleotide sequence ID" value="NZ_CP058649.1"/>
</dbReference>
<organism evidence="1 2">
    <name type="scientific">Vallitalea pronyensis</name>
    <dbReference type="NCBI Taxonomy" id="1348613"/>
    <lineage>
        <taxon>Bacteria</taxon>
        <taxon>Bacillati</taxon>
        <taxon>Bacillota</taxon>
        <taxon>Clostridia</taxon>
        <taxon>Lachnospirales</taxon>
        <taxon>Vallitaleaceae</taxon>
        <taxon>Vallitalea</taxon>
    </lineage>
</organism>
<reference evidence="1" key="1">
    <citation type="submission" date="2020-07" db="EMBL/GenBank/DDBJ databases">
        <title>Vallitalea pronyensis genome.</title>
        <authorList>
            <person name="Postec A."/>
        </authorList>
    </citation>
    <scope>NUCLEOTIDE SEQUENCE</scope>
    <source>
        <strain evidence="1">FatNI3</strain>
    </source>
</reference>
<dbReference type="KEGG" id="vpy:HZI73_10700"/>
<evidence type="ECO:0000313" key="1">
    <source>
        <dbReference type="EMBL" id="QUI22731.1"/>
    </source>
</evidence>
<name>A0A8J8MJN3_9FIRM</name>
<gene>
    <name evidence="1" type="ORF">HZI73_10700</name>
</gene>
<accession>A0A8J8MJN3</accession>
<evidence type="ECO:0000313" key="2">
    <source>
        <dbReference type="Proteomes" id="UP000683246"/>
    </source>
</evidence>
<keyword evidence="2" id="KW-1185">Reference proteome</keyword>
<protein>
    <submittedName>
        <fullName evidence="1">Transcriptional regulator</fullName>
    </submittedName>
</protein>
<dbReference type="AlphaFoldDB" id="A0A8J8MJN3"/>
<sequence>MSYLTVNDVMEILGVGQSKAYQVIRYLNKELKSKGYITVAGKISRKFFYEKYYCEAS</sequence>
<proteinExistence type="predicted"/>
<dbReference type="EMBL" id="CP058649">
    <property type="protein sequence ID" value="QUI22731.1"/>
    <property type="molecule type" value="Genomic_DNA"/>
</dbReference>
<dbReference type="Proteomes" id="UP000683246">
    <property type="component" value="Chromosome"/>
</dbReference>